<evidence type="ECO:0000313" key="2">
    <source>
        <dbReference type="EMBL" id="RZC47497.1"/>
    </source>
</evidence>
<accession>A0A4Y7IF16</accession>
<feature type="coiled-coil region" evidence="1">
    <location>
        <begin position="85"/>
        <end position="112"/>
    </location>
</feature>
<evidence type="ECO:0000313" key="3">
    <source>
        <dbReference type="Proteomes" id="UP000316621"/>
    </source>
</evidence>
<evidence type="ECO:0000256" key="1">
    <source>
        <dbReference type="SAM" id="Coils"/>
    </source>
</evidence>
<keyword evidence="1" id="KW-0175">Coiled coil</keyword>
<dbReference type="InterPro" id="IPR039282">
    <property type="entry name" value="LSU"/>
</dbReference>
<protein>
    <submittedName>
        <fullName evidence="2">Uncharacterized protein</fullName>
    </submittedName>
</protein>
<reference evidence="2 3" key="1">
    <citation type="journal article" date="2018" name="Science">
        <title>The opium poppy genome and morphinan production.</title>
        <authorList>
            <person name="Guo L."/>
            <person name="Winzer T."/>
            <person name="Yang X."/>
            <person name="Li Y."/>
            <person name="Ning Z."/>
            <person name="He Z."/>
            <person name="Teodor R."/>
            <person name="Lu Y."/>
            <person name="Bowser T.A."/>
            <person name="Graham I.A."/>
            <person name="Ye K."/>
        </authorList>
    </citation>
    <scope>NUCLEOTIDE SEQUENCE [LARGE SCALE GENOMIC DNA]</scope>
    <source>
        <strain evidence="3">cv. HN1</strain>
        <tissue evidence="2">Leaves</tissue>
    </source>
</reference>
<dbReference type="AlphaFoldDB" id="A0A4Y7IF16"/>
<dbReference type="GO" id="GO:0098869">
    <property type="term" value="P:cellular oxidant detoxification"/>
    <property type="evidence" value="ECO:0007669"/>
    <property type="project" value="InterPro"/>
</dbReference>
<dbReference type="EMBL" id="CM010715">
    <property type="protein sequence ID" value="RZC47497.1"/>
    <property type="molecule type" value="Genomic_DNA"/>
</dbReference>
<dbReference type="PANTHER" id="PTHR34283:SF1">
    <property type="entry name" value="PROTEIN RESPONSE TO LOW SULFUR 1"/>
    <property type="match status" value="1"/>
</dbReference>
<keyword evidence="3" id="KW-1185">Reference proteome</keyword>
<dbReference type="OMA" id="RIIFLMN"/>
<gene>
    <name evidence="2" type="ORF">C5167_040446</name>
</gene>
<proteinExistence type="predicted"/>
<dbReference type="STRING" id="3469.A0A4Y7IF16"/>
<feature type="coiled-coil region" evidence="1">
    <location>
        <begin position="25"/>
        <end position="56"/>
    </location>
</feature>
<sequence length="122" mass="14171">MLRENMGIGEVMDMVVKAPIDSVSKKVLRQRNEELAKELNKSLMREEKMKRELEKTTHRLYVVEEAEERLCSQLGDLEAEALEYVRSYQAQIQSLNEQLSKAQSLLQSINSSSPNRFYNVSY</sequence>
<organism evidence="2 3">
    <name type="scientific">Papaver somniferum</name>
    <name type="common">Opium poppy</name>
    <dbReference type="NCBI Taxonomy" id="3469"/>
    <lineage>
        <taxon>Eukaryota</taxon>
        <taxon>Viridiplantae</taxon>
        <taxon>Streptophyta</taxon>
        <taxon>Embryophyta</taxon>
        <taxon>Tracheophyta</taxon>
        <taxon>Spermatophyta</taxon>
        <taxon>Magnoliopsida</taxon>
        <taxon>Ranunculales</taxon>
        <taxon>Papaveraceae</taxon>
        <taxon>Papaveroideae</taxon>
        <taxon>Papaver</taxon>
    </lineage>
</organism>
<dbReference type="PANTHER" id="PTHR34283">
    <property type="entry name" value="PROTEIN RESPONSE TO LOW SULFUR 1"/>
    <property type="match status" value="1"/>
</dbReference>
<dbReference type="Pfam" id="PF24980">
    <property type="entry name" value="LSU"/>
    <property type="match status" value="1"/>
</dbReference>
<dbReference type="Gramene" id="RZC47497">
    <property type="protein sequence ID" value="RZC47497"/>
    <property type="gene ID" value="C5167_040446"/>
</dbReference>
<name>A0A4Y7IF16_PAPSO</name>
<dbReference type="Proteomes" id="UP000316621">
    <property type="component" value="Chromosome 1"/>
</dbReference>